<dbReference type="EMBL" id="JARBHB010000004">
    <property type="protein sequence ID" value="KAJ8887794.1"/>
    <property type="molecule type" value="Genomic_DNA"/>
</dbReference>
<accession>A0ABQ9HTU1</accession>
<evidence type="ECO:0000256" key="1">
    <source>
        <dbReference type="SAM" id="MobiDB-lite"/>
    </source>
</evidence>
<proteinExistence type="predicted"/>
<feature type="region of interest" description="Disordered" evidence="1">
    <location>
        <begin position="65"/>
        <end position="91"/>
    </location>
</feature>
<sequence length="870" mass="96417">MAGVTATPPTPAGEANKCTGWARIVSELGLSAQRAGQPAFWRRTSGRALERRIVRKDGGRSVRDVNGREGAVLGNRSDGRTTTPHQPDSLFALPTPTRLTTREHTNARFHHRGSKFDPRSDLRSAQNIFFAPFEFRARLEMEMKFISNRRNWRFEISIRDQQPSSTNLQTGKIREFNDLQARLYKLAYKYADINCTLVVCCHSGRRGLDTILQEVLRIVSPWSFGAQVVCAHAAVYFPLAEGTRDVSEIAEVQSRFGAQAAYALAIHTVFQRLDRSQVRVVCDWFLTKGRRVCKWEITEKTHRPAASSGTIPTREYVCVKPAFQLVAFHLGEPGSIPGFSLARGNRAARYCWSAGFLGDLPFPQPVHSGASPYSPRFTLIDSQDLDAKRRRNLSNPLLRISLWLPDSTYCTHIRKFSPLVSCPACMERSYLVWGPMVDERLARSPPTKANRVQSPVGSPVFRKWESCRIGRRVFSAPLHTQEIREFNDLQARLYSVMYKYADINSTLVVCCHSGRRQLDTVLQEVSNTVKINGKIRSGVQVSVARTTKVLPPLGYCSSPAGLHPSVVAALQPSFSPPPPSVPGFTPFIIPPPLHRLLHACVRTRVAVPYASPPADVCAPAYRSYRAATTIPARAPTIPARRLSHATVANNGSGRRRPINRGGEGGRSPRKPADRRASSCTIPTCEDPKATPPVNEPGSPRWEASSLTTTPPRPLQVLCGPSMSASQQCSRVIQAPSCTVGFTRWVKRPLVHSNREHLVRSRSKSLRARTQLDGLRQRLLTAGPWQQISCRIPSPRIFCNSRAAPSVLMPRLLVRLLQVSAFSAERRGGPETPASFAAVWYSWASQKATNRAASASFQGQGRVELPPSPST</sequence>
<comment type="caution">
    <text evidence="2">The sequence shown here is derived from an EMBL/GenBank/DDBJ whole genome shotgun (WGS) entry which is preliminary data.</text>
</comment>
<dbReference type="Proteomes" id="UP001159363">
    <property type="component" value="Chromosome X"/>
</dbReference>
<gene>
    <name evidence="2" type="ORF">PR048_014012</name>
</gene>
<organism evidence="2 3">
    <name type="scientific">Dryococelus australis</name>
    <dbReference type="NCBI Taxonomy" id="614101"/>
    <lineage>
        <taxon>Eukaryota</taxon>
        <taxon>Metazoa</taxon>
        <taxon>Ecdysozoa</taxon>
        <taxon>Arthropoda</taxon>
        <taxon>Hexapoda</taxon>
        <taxon>Insecta</taxon>
        <taxon>Pterygota</taxon>
        <taxon>Neoptera</taxon>
        <taxon>Polyneoptera</taxon>
        <taxon>Phasmatodea</taxon>
        <taxon>Verophasmatodea</taxon>
        <taxon>Anareolatae</taxon>
        <taxon>Phasmatidae</taxon>
        <taxon>Eurycanthinae</taxon>
        <taxon>Dryococelus</taxon>
    </lineage>
</organism>
<evidence type="ECO:0000313" key="3">
    <source>
        <dbReference type="Proteomes" id="UP001159363"/>
    </source>
</evidence>
<keyword evidence="3" id="KW-1185">Reference proteome</keyword>
<name>A0ABQ9HTU1_9NEOP</name>
<reference evidence="2 3" key="1">
    <citation type="submission" date="2023-02" db="EMBL/GenBank/DDBJ databases">
        <title>LHISI_Scaffold_Assembly.</title>
        <authorList>
            <person name="Stuart O.P."/>
            <person name="Cleave R."/>
            <person name="Magrath M.J.L."/>
            <person name="Mikheyev A.S."/>
        </authorList>
    </citation>
    <scope>NUCLEOTIDE SEQUENCE [LARGE SCALE GENOMIC DNA]</scope>
    <source>
        <strain evidence="2">Daus_M_001</strain>
        <tissue evidence="2">Leg muscle</tissue>
    </source>
</reference>
<feature type="region of interest" description="Disordered" evidence="1">
    <location>
        <begin position="635"/>
        <end position="714"/>
    </location>
</feature>
<evidence type="ECO:0000313" key="2">
    <source>
        <dbReference type="EMBL" id="KAJ8887794.1"/>
    </source>
</evidence>
<protein>
    <submittedName>
        <fullName evidence="2">Uncharacterized protein</fullName>
    </submittedName>
</protein>